<feature type="transmembrane region" description="Helical" evidence="1">
    <location>
        <begin position="20"/>
        <end position="44"/>
    </location>
</feature>
<proteinExistence type="predicted"/>
<accession>A0A812AWQ5</accession>
<sequence>MPIYPSLISILFMPIYHSPSLHLFIIYIPLHLSLYSCLSIHLFIDGSLFIPFISSYPFIHIPLSISLSLFIISISIFYATSIHALSVIPSFLSVHTSPFSLFYSCLCPSLPSFIQFPILPLPISLLFMPIMPIPFINSCLYIVSLSLFISIDSYLSLFIHAYLSLLYLYLSLYSCLPSLSVIYSIHAYFLHSFCLSIHSIHGLSIHASIPFSLSLFIYDPLSLSLFMPIYPSISHIYISLSLFMPIYPSLCHPSPLYFSMPSFSCLSIPLLIITFISLFIHAIHLFLFSIHAYSIHILFMPSIIYIPLSLFIHAYHPSLSLLFISLFHAFMSIHPSLFHIDGSHAYPLFLYSCPSTWLSLSLPFMPISLCLHLFYHSLSLFLLLTCLSIPLSIHAYLFILLHAFIHAFILFMPIFYSSLHPYLSIRGSLFISMPIPLSLYSYLYSHSCLLIHVYPSLCLSSFLSSLPLFIHTSLFIIPILIISIHVYPSISFIDGMPAYLSLLSPISLFYSCLSIPVYFIYISLSFSLFMSIHLFSSLYQSHY</sequence>
<evidence type="ECO:0000313" key="3">
    <source>
        <dbReference type="Proteomes" id="UP000597762"/>
    </source>
</evidence>
<evidence type="ECO:0000256" key="1">
    <source>
        <dbReference type="SAM" id="Phobius"/>
    </source>
</evidence>
<feature type="transmembrane region" description="Helical" evidence="1">
    <location>
        <begin position="508"/>
        <end position="535"/>
    </location>
</feature>
<protein>
    <submittedName>
        <fullName evidence="2">Uncharacterized protein</fullName>
    </submittedName>
</protein>
<gene>
    <name evidence="2" type="ORF">SPHA_5674</name>
</gene>
<dbReference type="EMBL" id="CAHIKZ030000187">
    <property type="protein sequence ID" value="CAE1158717.1"/>
    <property type="molecule type" value="Genomic_DNA"/>
</dbReference>
<dbReference type="Proteomes" id="UP000597762">
    <property type="component" value="Unassembled WGS sequence"/>
</dbReference>
<feature type="transmembrane region" description="Helical" evidence="1">
    <location>
        <begin position="439"/>
        <end position="459"/>
    </location>
</feature>
<feature type="transmembrane region" description="Helical" evidence="1">
    <location>
        <begin position="99"/>
        <end position="119"/>
    </location>
</feature>
<keyword evidence="1" id="KW-0472">Membrane</keyword>
<evidence type="ECO:0000313" key="2">
    <source>
        <dbReference type="EMBL" id="CAE1158717.1"/>
    </source>
</evidence>
<dbReference type="AlphaFoldDB" id="A0A812AWQ5"/>
<feature type="transmembrane region" description="Helical" evidence="1">
    <location>
        <begin position="188"/>
        <end position="209"/>
    </location>
</feature>
<name>A0A812AWQ5_ACAPH</name>
<organism evidence="2 3">
    <name type="scientific">Acanthosepion pharaonis</name>
    <name type="common">Pharaoh cuttlefish</name>
    <name type="synonym">Sepia pharaonis</name>
    <dbReference type="NCBI Taxonomy" id="158019"/>
    <lineage>
        <taxon>Eukaryota</taxon>
        <taxon>Metazoa</taxon>
        <taxon>Spiralia</taxon>
        <taxon>Lophotrochozoa</taxon>
        <taxon>Mollusca</taxon>
        <taxon>Cephalopoda</taxon>
        <taxon>Coleoidea</taxon>
        <taxon>Decapodiformes</taxon>
        <taxon>Sepiida</taxon>
        <taxon>Sepiina</taxon>
        <taxon>Sepiidae</taxon>
        <taxon>Acanthosepion</taxon>
    </lineage>
</organism>
<keyword evidence="3" id="KW-1185">Reference proteome</keyword>
<feature type="transmembrane region" description="Helical" evidence="1">
    <location>
        <begin position="466"/>
        <end position="488"/>
    </location>
</feature>
<reference evidence="2" key="1">
    <citation type="submission" date="2021-01" db="EMBL/GenBank/DDBJ databases">
        <authorList>
            <person name="Li R."/>
            <person name="Bekaert M."/>
        </authorList>
    </citation>
    <scope>NUCLEOTIDE SEQUENCE</scope>
    <source>
        <strain evidence="2">Farmed</strain>
    </source>
</reference>
<feature type="transmembrane region" description="Helical" evidence="1">
    <location>
        <begin position="293"/>
        <end position="312"/>
    </location>
</feature>
<feature type="transmembrane region" description="Helical" evidence="1">
    <location>
        <begin position="360"/>
        <end position="384"/>
    </location>
</feature>
<feature type="transmembrane region" description="Helical" evidence="1">
    <location>
        <begin position="126"/>
        <end position="151"/>
    </location>
</feature>
<keyword evidence="1" id="KW-0812">Transmembrane</keyword>
<feature type="transmembrane region" description="Helical" evidence="1">
    <location>
        <begin position="157"/>
        <end position="176"/>
    </location>
</feature>
<feature type="transmembrane region" description="Helical" evidence="1">
    <location>
        <begin position="263"/>
        <end position="287"/>
    </location>
</feature>
<feature type="transmembrane region" description="Helical" evidence="1">
    <location>
        <begin position="56"/>
        <end position="79"/>
    </location>
</feature>
<feature type="transmembrane region" description="Helical" evidence="1">
    <location>
        <begin position="396"/>
        <end position="419"/>
    </location>
</feature>
<keyword evidence="1" id="KW-1133">Transmembrane helix</keyword>
<feature type="transmembrane region" description="Helical" evidence="1">
    <location>
        <begin position="229"/>
        <end position="251"/>
    </location>
</feature>
<comment type="caution">
    <text evidence="2">The sequence shown here is derived from an EMBL/GenBank/DDBJ whole genome shotgun (WGS) entry which is preliminary data.</text>
</comment>